<feature type="compositionally biased region" description="Low complexity" evidence="1">
    <location>
        <begin position="1"/>
        <end position="32"/>
    </location>
</feature>
<comment type="caution">
    <text evidence="3">The sequence shown here is derived from an EMBL/GenBank/DDBJ whole genome shotgun (WGS) entry which is preliminary data.</text>
</comment>
<evidence type="ECO:0000313" key="4">
    <source>
        <dbReference type="Proteomes" id="UP000259211"/>
    </source>
</evidence>
<dbReference type="AlphaFoldDB" id="A0A3E2DA92"/>
<accession>A0A3E2DA92</accession>
<feature type="region of interest" description="Disordered" evidence="1">
    <location>
        <begin position="1"/>
        <end position="73"/>
    </location>
</feature>
<organism evidence="3 4">
    <name type="scientific">Cutibacterium avidum</name>
    <dbReference type="NCBI Taxonomy" id="33010"/>
    <lineage>
        <taxon>Bacteria</taxon>
        <taxon>Bacillati</taxon>
        <taxon>Actinomycetota</taxon>
        <taxon>Actinomycetes</taxon>
        <taxon>Propionibacteriales</taxon>
        <taxon>Propionibacteriaceae</taxon>
        <taxon>Cutibacterium</taxon>
    </lineage>
</organism>
<evidence type="ECO:0000256" key="2">
    <source>
        <dbReference type="SAM" id="Phobius"/>
    </source>
</evidence>
<feature type="transmembrane region" description="Helical" evidence="2">
    <location>
        <begin position="250"/>
        <end position="274"/>
    </location>
</feature>
<feature type="transmembrane region" description="Helical" evidence="2">
    <location>
        <begin position="220"/>
        <end position="244"/>
    </location>
</feature>
<sequence length="322" mass="34671">MGRPGVQPGQQSVPQPGTAAAYPAYPAQAPGQRSGVQPGMVPNPAHPGPYQTSPQQGGYTTTQPLPTMPAAGQAPMMQQPYQGALAVQPSGNWFADAWGVLRRIWRGDVVEAFDLATASRKFWLWTGLAQAGFAGFAFANLMWRVASSIDNGADRVTHGFLGWFGTDDPSQTYNVTGFEFSSWLKAFFTMFLAVAVVFAVRPLFIKMVYAWRQSRQTWEVAYTVNSVATLSSTFVVAVVSLLWFVPSGALVPVGFVVLWALGAMCQFLGELLLYTGVNKTGGFPPYSRSPLVPHVIGTGFYVVVVALLWLLCAVVSGGIMSS</sequence>
<dbReference type="EMBL" id="NOWI01000010">
    <property type="protein sequence ID" value="RFT42317.1"/>
    <property type="molecule type" value="Genomic_DNA"/>
</dbReference>
<dbReference type="Proteomes" id="UP000259211">
    <property type="component" value="Unassembled WGS sequence"/>
</dbReference>
<keyword evidence="2" id="KW-0472">Membrane</keyword>
<feature type="transmembrane region" description="Helical" evidence="2">
    <location>
        <begin position="295"/>
        <end position="319"/>
    </location>
</feature>
<feature type="transmembrane region" description="Helical" evidence="2">
    <location>
        <begin position="182"/>
        <end position="200"/>
    </location>
</feature>
<proteinExistence type="predicted"/>
<evidence type="ECO:0000313" key="3">
    <source>
        <dbReference type="EMBL" id="RFT42317.1"/>
    </source>
</evidence>
<gene>
    <name evidence="3" type="ORF">CHT91_11040</name>
</gene>
<feature type="compositionally biased region" description="Polar residues" evidence="1">
    <location>
        <begin position="50"/>
        <end position="65"/>
    </location>
</feature>
<keyword evidence="2" id="KW-1133">Transmembrane helix</keyword>
<feature type="transmembrane region" description="Helical" evidence="2">
    <location>
        <begin position="122"/>
        <end position="143"/>
    </location>
</feature>
<reference evidence="3 4" key="1">
    <citation type="submission" date="2017-07" db="EMBL/GenBank/DDBJ databases">
        <authorList>
            <person name="Sun Z.S."/>
            <person name="Albrecht U."/>
            <person name="Echele G."/>
            <person name="Lee C.C."/>
        </authorList>
    </citation>
    <scope>NUCLEOTIDE SEQUENCE [LARGE SCALE GENOMIC DNA]</scope>
    <source>
        <strain evidence="3 4">P16-029</strain>
    </source>
</reference>
<evidence type="ECO:0000256" key="1">
    <source>
        <dbReference type="SAM" id="MobiDB-lite"/>
    </source>
</evidence>
<dbReference type="RefSeq" id="WP_117189706.1">
    <property type="nucleotide sequence ID" value="NZ_NOWI01000010.1"/>
</dbReference>
<keyword evidence="2" id="KW-0812">Transmembrane</keyword>
<protein>
    <submittedName>
        <fullName evidence="3">Uncharacterized protein</fullName>
    </submittedName>
</protein>
<name>A0A3E2DA92_9ACTN</name>